<dbReference type="InterPro" id="IPR036380">
    <property type="entry name" value="Isochorismatase-like_sf"/>
</dbReference>
<proteinExistence type="predicted"/>
<accession>A0ABU0SXD7</accession>
<dbReference type="InterPro" id="IPR000868">
    <property type="entry name" value="Isochorismatase-like_dom"/>
</dbReference>
<dbReference type="Gene3D" id="3.40.50.850">
    <property type="entry name" value="Isochorismatase-like"/>
    <property type="match status" value="1"/>
</dbReference>
<name>A0ABU0SXD7_9ACTN</name>
<dbReference type="Proteomes" id="UP001230328">
    <property type="component" value="Unassembled WGS sequence"/>
</dbReference>
<evidence type="ECO:0000313" key="3">
    <source>
        <dbReference type="EMBL" id="MDQ1027386.1"/>
    </source>
</evidence>
<feature type="domain" description="Isochorismatase-like" evidence="2">
    <location>
        <begin position="6"/>
        <end position="141"/>
    </location>
</feature>
<protein>
    <submittedName>
        <fullName evidence="3">Nicotinamidase-related amidase</fullName>
    </submittedName>
</protein>
<dbReference type="InterPro" id="IPR050272">
    <property type="entry name" value="Isochorismatase-like_hydrls"/>
</dbReference>
<dbReference type="RefSeq" id="WP_307522722.1">
    <property type="nucleotide sequence ID" value="NZ_JAUSZI010000002.1"/>
</dbReference>
<sequence>MPHTPALLVLDMQNAAVAISHRPKETVATIALLQERARGAGVPLITVQHDGPGLEPGTEAWRIVPELAPGEGEKVVRKGTADAFLDSDLGPLLTELGVTEVVVTGFATEFCVDTTARQALSRGYDLVLVADGHTTSARPDVDGFVASDRAVAHHNAICRHIGFPARGIRVLPAAEVDFTAPGLLTRPESAPVVAGTRPVRAVGRVEGTPHLPT</sequence>
<dbReference type="Pfam" id="PF00857">
    <property type="entry name" value="Isochorismatase"/>
    <property type="match status" value="1"/>
</dbReference>
<dbReference type="SUPFAM" id="SSF52499">
    <property type="entry name" value="Isochorismatase-like hydrolases"/>
    <property type="match status" value="1"/>
</dbReference>
<evidence type="ECO:0000256" key="1">
    <source>
        <dbReference type="ARBA" id="ARBA00022801"/>
    </source>
</evidence>
<keyword evidence="1" id="KW-0378">Hydrolase</keyword>
<gene>
    <name evidence="3" type="ORF">QF035_004968</name>
</gene>
<dbReference type="PANTHER" id="PTHR43540">
    <property type="entry name" value="PEROXYUREIDOACRYLATE/UREIDOACRYLATE AMIDOHYDROLASE-RELATED"/>
    <property type="match status" value="1"/>
</dbReference>
<organism evidence="3 4">
    <name type="scientific">Streptomyces umbrinus</name>
    <dbReference type="NCBI Taxonomy" id="67370"/>
    <lineage>
        <taxon>Bacteria</taxon>
        <taxon>Bacillati</taxon>
        <taxon>Actinomycetota</taxon>
        <taxon>Actinomycetes</taxon>
        <taxon>Kitasatosporales</taxon>
        <taxon>Streptomycetaceae</taxon>
        <taxon>Streptomyces</taxon>
        <taxon>Streptomyces phaeochromogenes group</taxon>
    </lineage>
</organism>
<reference evidence="3 4" key="1">
    <citation type="submission" date="2023-07" db="EMBL/GenBank/DDBJ databases">
        <title>Comparative genomics of wheat-associated soil bacteria to identify genetic determinants of phenazine resistance.</title>
        <authorList>
            <person name="Mouncey N."/>
        </authorList>
    </citation>
    <scope>NUCLEOTIDE SEQUENCE [LARGE SCALE GENOMIC DNA]</scope>
    <source>
        <strain evidence="3 4">V2I4</strain>
    </source>
</reference>
<keyword evidence="4" id="KW-1185">Reference proteome</keyword>
<evidence type="ECO:0000313" key="4">
    <source>
        <dbReference type="Proteomes" id="UP001230328"/>
    </source>
</evidence>
<comment type="caution">
    <text evidence="3">The sequence shown here is derived from an EMBL/GenBank/DDBJ whole genome shotgun (WGS) entry which is preliminary data.</text>
</comment>
<evidence type="ECO:0000259" key="2">
    <source>
        <dbReference type="Pfam" id="PF00857"/>
    </source>
</evidence>
<dbReference type="EMBL" id="JAUSZI010000002">
    <property type="protein sequence ID" value="MDQ1027386.1"/>
    <property type="molecule type" value="Genomic_DNA"/>
</dbReference>